<keyword evidence="10" id="KW-0804">Transcription</keyword>
<dbReference type="PANTHER" id="PTHR24399:SF23">
    <property type="entry name" value="C2H2-TYPE DOMAIN-CONTAINING PROTEIN"/>
    <property type="match status" value="1"/>
</dbReference>
<comment type="similarity">
    <text evidence="3">Belongs to the krueppel C2H2-type zinc-finger protein family.</text>
</comment>
<feature type="domain" description="C2H2-type" evidence="13">
    <location>
        <begin position="228"/>
        <end position="250"/>
    </location>
</feature>
<dbReference type="FunFam" id="3.30.160.60:FF:000358">
    <property type="entry name" value="zinc finger protein 24"/>
    <property type="match status" value="1"/>
</dbReference>
<evidence type="ECO:0000256" key="2">
    <source>
        <dbReference type="ARBA" id="ARBA00004123"/>
    </source>
</evidence>
<evidence type="ECO:0000313" key="14">
    <source>
        <dbReference type="Ensembl" id="ENSNMLP00000037296.1"/>
    </source>
</evidence>
<dbReference type="PROSITE" id="PS00028">
    <property type="entry name" value="ZINC_FINGER_C2H2_1"/>
    <property type="match status" value="8"/>
</dbReference>
<accession>A0A8C6UI09</accession>
<evidence type="ECO:0000256" key="11">
    <source>
        <dbReference type="ARBA" id="ARBA00023242"/>
    </source>
</evidence>
<evidence type="ECO:0000256" key="8">
    <source>
        <dbReference type="ARBA" id="ARBA00023015"/>
    </source>
</evidence>
<dbReference type="FunFam" id="3.30.160.60:FF:000557">
    <property type="entry name" value="zinc finger and SCAN domain-containing protein 29"/>
    <property type="match status" value="2"/>
</dbReference>
<dbReference type="SUPFAM" id="SSF57667">
    <property type="entry name" value="beta-beta-alpha zinc fingers"/>
    <property type="match status" value="5"/>
</dbReference>
<evidence type="ECO:0000256" key="1">
    <source>
        <dbReference type="ARBA" id="ARBA00003767"/>
    </source>
</evidence>
<dbReference type="SMART" id="SM00355">
    <property type="entry name" value="ZnF_C2H2"/>
    <property type="match status" value="8"/>
</dbReference>
<reference evidence="14" key="1">
    <citation type="submission" date="2025-08" db="UniProtKB">
        <authorList>
            <consortium name="Ensembl"/>
        </authorList>
    </citation>
    <scope>IDENTIFICATION</scope>
</reference>
<dbReference type="FunFam" id="3.30.160.60:FF:000226">
    <property type="entry name" value="Zinc finger protein 236 variant"/>
    <property type="match status" value="1"/>
</dbReference>
<dbReference type="FunFam" id="3.30.160.60:FF:002281">
    <property type="match status" value="1"/>
</dbReference>
<dbReference type="FunFam" id="3.30.160.60:FF:000062">
    <property type="entry name" value="RB-associated KRAB zinc finger protein-like"/>
    <property type="match status" value="1"/>
</dbReference>
<evidence type="ECO:0000256" key="4">
    <source>
        <dbReference type="ARBA" id="ARBA00022723"/>
    </source>
</evidence>
<dbReference type="GO" id="GO:0002682">
    <property type="term" value="P:regulation of immune system process"/>
    <property type="evidence" value="ECO:0007669"/>
    <property type="project" value="TreeGrafter"/>
</dbReference>
<feature type="domain" description="C2H2-type" evidence="13">
    <location>
        <begin position="364"/>
        <end position="391"/>
    </location>
</feature>
<proteinExistence type="inferred from homology"/>
<keyword evidence="7" id="KW-0862">Zinc</keyword>
<dbReference type="InterPro" id="IPR036236">
    <property type="entry name" value="Znf_C2H2_sf"/>
</dbReference>
<evidence type="ECO:0000256" key="9">
    <source>
        <dbReference type="ARBA" id="ARBA00023125"/>
    </source>
</evidence>
<dbReference type="Proteomes" id="UP000694523">
    <property type="component" value="Unplaced"/>
</dbReference>
<comment type="subcellular location">
    <subcellularLocation>
        <location evidence="2">Nucleus</location>
    </subcellularLocation>
</comment>
<keyword evidence="8" id="KW-0805">Transcription regulation</keyword>
<feature type="domain" description="C2H2-type" evidence="13">
    <location>
        <begin position="392"/>
        <end position="419"/>
    </location>
</feature>
<keyword evidence="9" id="KW-0238">DNA-binding</keyword>
<evidence type="ECO:0000256" key="10">
    <source>
        <dbReference type="ARBA" id="ARBA00023163"/>
    </source>
</evidence>
<keyword evidence="11" id="KW-0539">Nucleus</keyword>
<dbReference type="AlphaFoldDB" id="A0A8C6UI09"/>
<dbReference type="Gene3D" id="3.30.160.60">
    <property type="entry name" value="Classic Zinc Finger"/>
    <property type="match status" value="8"/>
</dbReference>
<feature type="domain" description="C2H2-type" evidence="13">
    <location>
        <begin position="336"/>
        <end position="363"/>
    </location>
</feature>
<reference evidence="14" key="2">
    <citation type="submission" date="2025-09" db="UniProtKB">
        <authorList>
            <consortium name="Ensembl"/>
        </authorList>
    </citation>
    <scope>IDENTIFICATION</scope>
</reference>
<dbReference type="GO" id="GO:0001817">
    <property type="term" value="P:regulation of cytokine production"/>
    <property type="evidence" value="ECO:0007669"/>
    <property type="project" value="TreeGrafter"/>
</dbReference>
<evidence type="ECO:0000259" key="13">
    <source>
        <dbReference type="PROSITE" id="PS50157"/>
    </source>
</evidence>
<evidence type="ECO:0000256" key="6">
    <source>
        <dbReference type="ARBA" id="ARBA00022771"/>
    </source>
</evidence>
<dbReference type="FunFam" id="3.30.160.60:FF:001498">
    <property type="entry name" value="Zinc finger protein 404"/>
    <property type="match status" value="1"/>
</dbReference>
<dbReference type="InterPro" id="IPR013087">
    <property type="entry name" value="Znf_C2H2_type"/>
</dbReference>
<evidence type="ECO:0000256" key="3">
    <source>
        <dbReference type="ARBA" id="ARBA00006991"/>
    </source>
</evidence>
<evidence type="ECO:0000256" key="7">
    <source>
        <dbReference type="ARBA" id="ARBA00022833"/>
    </source>
</evidence>
<name>A0A8C6UI09_9GOBI</name>
<keyword evidence="15" id="KW-1185">Reference proteome</keyword>
<dbReference type="Pfam" id="PF00096">
    <property type="entry name" value="zf-C2H2"/>
    <property type="match status" value="7"/>
</dbReference>
<dbReference type="PANTHER" id="PTHR24399">
    <property type="entry name" value="ZINC FINGER AND BTB DOMAIN-CONTAINING"/>
    <property type="match status" value="1"/>
</dbReference>
<keyword evidence="4" id="KW-0479">Metal-binding</keyword>
<keyword evidence="6 12" id="KW-0863">Zinc-finger</keyword>
<evidence type="ECO:0000256" key="12">
    <source>
        <dbReference type="PROSITE-ProRule" id="PRU00042"/>
    </source>
</evidence>
<feature type="domain" description="C2H2-type" evidence="13">
    <location>
        <begin position="308"/>
        <end position="335"/>
    </location>
</feature>
<dbReference type="FunFam" id="3.30.160.60:FF:000625">
    <property type="entry name" value="Zinc finger protein 536"/>
    <property type="match status" value="1"/>
</dbReference>
<feature type="domain" description="C2H2-type" evidence="13">
    <location>
        <begin position="420"/>
        <end position="446"/>
    </location>
</feature>
<evidence type="ECO:0000256" key="5">
    <source>
        <dbReference type="ARBA" id="ARBA00022737"/>
    </source>
</evidence>
<dbReference type="GO" id="GO:0008270">
    <property type="term" value="F:zinc ion binding"/>
    <property type="evidence" value="ECO:0007669"/>
    <property type="project" value="UniProtKB-KW"/>
</dbReference>
<organism evidence="14 15">
    <name type="scientific">Neogobius melanostomus</name>
    <name type="common">round goby</name>
    <dbReference type="NCBI Taxonomy" id="47308"/>
    <lineage>
        <taxon>Eukaryota</taxon>
        <taxon>Metazoa</taxon>
        <taxon>Chordata</taxon>
        <taxon>Craniata</taxon>
        <taxon>Vertebrata</taxon>
        <taxon>Euteleostomi</taxon>
        <taxon>Actinopterygii</taxon>
        <taxon>Neopterygii</taxon>
        <taxon>Teleostei</taxon>
        <taxon>Neoteleostei</taxon>
        <taxon>Acanthomorphata</taxon>
        <taxon>Gobiaria</taxon>
        <taxon>Gobiiformes</taxon>
        <taxon>Gobioidei</taxon>
        <taxon>Gobiidae</taxon>
        <taxon>Benthophilinae</taxon>
        <taxon>Neogobiini</taxon>
        <taxon>Neogobius</taxon>
    </lineage>
</organism>
<dbReference type="PROSITE" id="PS50157">
    <property type="entry name" value="ZINC_FINGER_C2H2_2"/>
    <property type="match status" value="8"/>
</dbReference>
<protein>
    <recommendedName>
        <fullName evidence="13">C2H2-type domain-containing protein</fullName>
    </recommendedName>
</protein>
<feature type="domain" description="C2H2-type" evidence="13">
    <location>
        <begin position="168"/>
        <end position="195"/>
    </location>
</feature>
<feature type="domain" description="C2H2-type" evidence="13">
    <location>
        <begin position="200"/>
        <end position="227"/>
    </location>
</feature>
<evidence type="ECO:0000313" key="15">
    <source>
        <dbReference type="Proteomes" id="UP000694523"/>
    </source>
</evidence>
<dbReference type="Ensembl" id="ENSNMLT00000041533.1">
    <property type="protein sequence ID" value="ENSNMLP00000037296.1"/>
    <property type="gene ID" value="ENSNMLG00000023082.1"/>
</dbReference>
<dbReference type="GO" id="GO:0000978">
    <property type="term" value="F:RNA polymerase II cis-regulatory region sequence-specific DNA binding"/>
    <property type="evidence" value="ECO:0007669"/>
    <property type="project" value="TreeGrafter"/>
</dbReference>
<comment type="function">
    <text evidence="1">May be involved in transcriptional regulation.</text>
</comment>
<dbReference type="GO" id="GO:0001227">
    <property type="term" value="F:DNA-binding transcription repressor activity, RNA polymerase II-specific"/>
    <property type="evidence" value="ECO:0007669"/>
    <property type="project" value="TreeGrafter"/>
</dbReference>
<keyword evidence="5" id="KW-0677">Repeat</keyword>
<dbReference type="GO" id="GO:0005654">
    <property type="term" value="C:nucleoplasm"/>
    <property type="evidence" value="ECO:0007669"/>
    <property type="project" value="TreeGrafter"/>
</dbReference>
<sequence>SLTQKIHFTECRNSCSGIGVIKCQFILRTYFFYSFIFLLSEEMVFPQAEETESFVKREPPEEFSTASEDLHESLWAPALPTCTTTSAACVYDESWRHAKHETTQSDSQHPPETEDCYHSGQNALPLDSLLNMNQDKFYSTQPGFTLTPRRSAEERRLNATKQLNYGGFRCDQCGKTFTVKWRLTTHQSVHTGPRREKTLNICPYCGKCFERAAHLERHKRIHTGEKPYQCETCGRCFNQNCSLKEHRKLHFRGTGRAAETLYVITVRNVIEFNVCLMSNDLNCSQPGRPQSEDPSAPAVRIKSEPRMYPCQYCPKVFGRSEHLERHVRIHTGEKPFGCYICGRCFSQKSSLKGHMRTHRRKRAFWCAVCGKSFQCSSHLRIHHRTHTGEKPYGCSVCGKRFTQQSSLRVHQRTHSGERPYSCSQCGKTFILMHHLKRHKVIHTYNE</sequence>